<sequence length="558" mass="64459">MRTLNNRLVLMKMRRLFEFLILTLFIVIIFTISSKWTSITTTTVTDTSKHLNIKITPFPINSYLPQDKSINSNDNIIIKNSNNNDPSSSLAKYIHLDLKGAPPQADKFYENFFNFIDKLQMGVKGIVIEYEDMLPLQGKLANTTHRFSYSKSDIQLIQTSAKTHQLDVIPLIQTFGHLEWLLKLQPYELYRDDLSLPMVITPCLNTTYILLEDLLTQTLDMHPFSNVIHIGCDEVVLTNSHPQCRETSMDIPERYVDHVKRVVKIIRKIRPAMRILIWDDVIRGDQFILNEKLLEELKGLVEPVAWNYRPTFEESYISSPIWNIYSKLFSNTWAASAFKGGLNRYSMQTNTSHHVLNNYAWLQFIQASSAQKTSSFSAIILTGWSRFDHFMPLTDLLPTAYQSLVSSLYTINTGKIIYNDYMNDCDGLMNSIGKDSQLCQSLPGLSIWSGISSLALSLAQIEDRLTFLHTVSPSYNRKHRFVRHYELDSRLNELQMLQSDLLTMTQLLNRHLSELYSLDIVDEWFDLYLSPVLGRINTTLIEFSSARNQSSWPRRPLI</sequence>
<dbReference type="PANTHER" id="PTHR21040:SF8">
    <property type="entry name" value="BCDNA.GH04120"/>
    <property type="match status" value="1"/>
</dbReference>
<feature type="domain" description="Glycoside hydrolase family 20 catalytic" evidence="5">
    <location>
        <begin position="143"/>
        <end position="291"/>
    </location>
</feature>
<evidence type="ECO:0000313" key="8">
    <source>
        <dbReference type="Proteomes" id="UP000663832"/>
    </source>
</evidence>
<dbReference type="PANTHER" id="PTHR21040">
    <property type="entry name" value="BCDNA.GH04120"/>
    <property type="match status" value="1"/>
</dbReference>
<comment type="caution">
    <text evidence="6">The sequence shown here is derived from an EMBL/GenBank/DDBJ whole genome shotgun (WGS) entry which is preliminary data.</text>
</comment>
<keyword evidence="4" id="KW-0378">Hydrolase</keyword>
<dbReference type="OrthoDB" id="10023921at2759"/>
<evidence type="ECO:0000259" key="5">
    <source>
        <dbReference type="Pfam" id="PF00728"/>
    </source>
</evidence>
<gene>
    <name evidence="7" type="ORF">BJG266_LOCUS8864</name>
    <name evidence="6" type="ORF">QVE165_LOCUS5745</name>
</gene>
<accession>A0A813UZR0</accession>
<comment type="catalytic activity">
    <reaction evidence="1">
        <text>Hydrolysis of terminal non-reducing N-acetyl-D-hexosamine residues in N-acetyl-beta-D-hexosaminides.</text>
        <dbReference type="EC" id="3.2.1.52"/>
    </reaction>
</comment>
<dbReference type="InterPro" id="IPR017853">
    <property type="entry name" value="GH"/>
</dbReference>
<dbReference type="InterPro" id="IPR015883">
    <property type="entry name" value="Glyco_hydro_20_cat"/>
</dbReference>
<dbReference type="GO" id="GO:0004563">
    <property type="term" value="F:beta-N-acetylhexosaminidase activity"/>
    <property type="evidence" value="ECO:0007669"/>
    <property type="project" value="UniProtKB-EC"/>
</dbReference>
<dbReference type="Proteomes" id="UP000663877">
    <property type="component" value="Unassembled WGS sequence"/>
</dbReference>
<evidence type="ECO:0000313" key="7">
    <source>
        <dbReference type="EMBL" id="CAF0870377.1"/>
    </source>
</evidence>
<evidence type="ECO:0000256" key="3">
    <source>
        <dbReference type="ARBA" id="ARBA00012663"/>
    </source>
</evidence>
<protein>
    <recommendedName>
        <fullName evidence="3">beta-N-acetylhexosaminidase</fullName>
        <ecNumber evidence="3">3.2.1.52</ecNumber>
    </recommendedName>
</protein>
<evidence type="ECO:0000256" key="4">
    <source>
        <dbReference type="ARBA" id="ARBA00022801"/>
    </source>
</evidence>
<dbReference type="Proteomes" id="UP000663832">
    <property type="component" value="Unassembled WGS sequence"/>
</dbReference>
<dbReference type="EC" id="3.2.1.52" evidence="3"/>
<evidence type="ECO:0000256" key="1">
    <source>
        <dbReference type="ARBA" id="ARBA00001231"/>
    </source>
</evidence>
<proteinExistence type="inferred from homology"/>
<comment type="similarity">
    <text evidence="2">Belongs to the glycosyl hydrolase 20 family.</text>
</comment>
<dbReference type="EMBL" id="CAJNOI010000028">
    <property type="protein sequence ID" value="CAF0870377.1"/>
    <property type="molecule type" value="Genomic_DNA"/>
</dbReference>
<evidence type="ECO:0000256" key="2">
    <source>
        <dbReference type="ARBA" id="ARBA00006285"/>
    </source>
</evidence>
<keyword evidence="8" id="KW-1185">Reference proteome</keyword>
<dbReference type="Pfam" id="PF00728">
    <property type="entry name" value="Glyco_hydro_20"/>
    <property type="match status" value="1"/>
</dbReference>
<dbReference type="InterPro" id="IPR038901">
    <property type="entry name" value="HEXDC-like"/>
</dbReference>
<dbReference type="AlphaFoldDB" id="A0A813UZR0"/>
<dbReference type="Gene3D" id="3.20.20.80">
    <property type="entry name" value="Glycosidases"/>
    <property type="match status" value="1"/>
</dbReference>
<organism evidence="6 8">
    <name type="scientific">Adineta steineri</name>
    <dbReference type="NCBI Taxonomy" id="433720"/>
    <lineage>
        <taxon>Eukaryota</taxon>
        <taxon>Metazoa</taxon>
        <taxon>Spiralia</taxon>
        <taxon>Gnathifera</taxon>
        <taxon>Rotifera</taxon>
        <taxon>Eurotatoria</taxon>
        <taxon>Bdelloidea</taxon>
        <taxon>Adinetida</taxon>
        <taxon>Adinetidae</taxon>
        <taxon>Adineta</taxon>
    </lineage>
</organism>
<dbReference type="EMBL" id="CAJNOM010000023">
    <property type="protein sequence ID" value="CAF0830327.1"/>
    <property type="molecule type" value="Genomic_DNA"/>
</dbReference>
<dbReference type="GO" id="GO:0005975">
    <property type="term" value="P:carbohydrate metabolic process"/>
    <property type="evidence" value="ECO:0007669"/>
    <property type="project" value="InterPro"/>
</dbReference>
<name>A0A813UZR0_9BILA</name>
<dbReference type="SUPFAM" id="SSF51445">
    <property type="entry name" value="(Trans)glycosidases"/>
    <property type="match status" value="1"/>
</dbReference>
<evidence type="ECO:0000313" key="6">
    <source>
        <dbReference type="EMBL" id="CAF0830327.1"/>
    </source>
</evidence>
<reference evidence="6" key="1">
    <citation type="submission" date="2021-02" db="EMBL/GenBank/DDBJ databases">
        <authorList>
            <person name="Nowell W R."/>
        </authorList>
    </citation>
    <scope>NUCLEOTIDE SEQUENCE</scope>
</reference>